<dbReference type="Gene3D" id="1.10.3460.10">
    <property type="entry name" value="Chlorophyll a/b binding protein domain"/>
    <property type="match status" value="1"/>
</dbReference>
<organism evidence="9 10">
    <name type="scientific">Riccia fluitans</name>
    <dbReference type="NCBI Taxonomy" id="41844"/>
    <lineage>
        <taxon>Eukaryota</taxon>
        <taxon>Viridiplantae</taxon>
        <taxon>Streptophyta</taxon>
        <taxon>Embryophyta</taxon>
        <taxon>Marchantiophyta</taxon>
        <taxon>Marchantiopsida</taxon>
        <taxon>Marchantiidae</taxon>
        <taxon>Marchantiales</taxon>
        <taxon>Ricciaceae</taxon>
        <taxon>Riccia</taxon>
    </lineage>
</organism>
<dbReference type="AlphaFoldDB" id="A0ABD1YSF2"/>
<reference evidence="9 10" key="1">
    <citation type="submission" date="2024-09" db="EMBL/GenBank/DDBJ databases">
        <title>Chromosome-scale assembly of Riccia fluitans.</title>
        <authorList>
            <person name="Paukszto L."/>
            <person name="Sawicki J."/>
            <person name="Karawczyk K."/>
            <person name="Piernik-Szablinska J."/>
            <person name="Szczecinska M."/>
            <person name="Mazdziarz M."/>
        </authorList>
    </citation>
    <scope>NUCLEOTIDE SEQUENCE [LARGE SCALE GENOMIC DNA]</scope>
    <source>
        <strain evidence="9">Rf_01</strain>
        <tissue evidence="9">Aerial parts of the thallus</tissue>
    </source>
</reference>
<comment type="similarity">
    <text evidence="8">Belongs to the light-harvesting chlorophyll a/b-binding (LHC) protein family.</text>
</comment>
<comment type="caution">
    <text evidence="9">The sequence shown here is derived from an EMBL/GenBank/DDBJ whole genome shotgun (WGS) entry which is preliminary data.</text>
</comment>
<evidence type="ECO:0000256" key="2">
    <source>
        <dbReference type="ARBA" id="ARBA00022494"/>
    </source>
</evidence>
<keyword evidence="4 8" id="KW-0602">Photosynthesis</keyword>
<feature type="binding site" evidence="7">
    <location>
        <position position="164"/>
    </location>
    <ligand>
        <name>chlorophyll a</name>
        <dbReference type="ChEBI" id="CHEBI:58416"/>
        <label>1</label>
    </ligand>
</feature>
<keyword evidence="5 8" id="KW-0934">Plastid</keyword>
<proteinExistence type="inferred from homology"/>
<dbReference type="SUPFAM" id="SSF103511">
    <property type="entry name" value="Chlorophyll a-b binding protein"/>
    <property type="match status" value="1"/>
</dbReference>
<dbReference type="PANTHER" id="PTHR21649">
    <property type="entry name" value="CHLOROPHYLL A/B BINDING PROTEIN"/>
    <property type="match status" value="1"/>
</dbReference>
<dbReference type="Pfam" id="PF00504">
    <property type="entry name" value="Chloroa_b-bind"/>
    <property type="match status" value="1"/>
</dbReference>
<keyword evidence="8" id="KW-0793">Thylakoid</keyword>
<dbReference type="EMBL" id="JBHFFA010000003">
    <property type="protein sequence ID" value="KAL2633707.1"/>
    <property type="molecule type" value="Genomic_DNA"/>
</dbReference>
<evidence type="ECO:0000256" key="4">
    <source>
        <dbReference type="ARBA" id="ARBA00022531"/>
    </source>
</evidence>
<keyword evidence="10" id="KW-1185">Reference proteome</keyword>
<dbReference type="InterPro" id="IPR022796">
    <property type="entry name" value="Chloroa_b-bind"/>
</dbReference>
<evidence type="ECO:0000256" key="8">
    <source>
        <dbReference type="RuleBase" id="RU363080"/>
    </source>
</evidence>
<feature type="binding site" evidence="7">
    <location>
        <position position="97"/>
    </location>
    <ligand>
        <name>chlorophyll a</name>
        <dbReference type="ChEBI" id="CHEBI:58416"/>
        <label>1</label>
    </ligand>
</feature>
<keyword evidence="6 8" id="KW-0157">Chromophore</keyword>
<comment type="subcellular location">
    <subcellularLocation>
        <location evidence="1 8">Plastid</location>
        <location evidence="1 8">Chloroplast thylakoid membrane</location>
    </subcellularLocation>
</comment>
<evidence type="ECO:0000256" key="1">
    <source>
        <dbReference type="ARBA" id="ARBA00004334"/>
    </source>
</evidence>
<feature type="binding site" evidence="7">
    <location>
        <position position="163"/>
    </location>
    <ligand>
        <name>chlorophyll a</name>
        <dbReference type="ChEBI" id="CHEBI:58416"/>
        <label>1</label>
    </ligand>
</feature>
<gene>
    <name evidence="9" type="ORF">R1flu_005186</name>
</gene>
<feature type="binding site" description="axial binding residue" evidence="7">
    <location>
        <position position="115"/>
    </location>
    <ligand>
        <name>chlorophyll b</name>
        <dbReference type="ChEBI" id="CHEBI:61721"/>
        <label>1</label>
    </ligand>
    <ligandPart>
        <name>Mg</name>
        <dbReference type="ChEBI" id="CHEBI:25107"/>
    </ligandPart>
</feature>
<feature type="binding site" evidence="7">
    <location>
        <position position="167"/>
    </location>
    <ligand>
        <name>chlorophyll a</name>
        <dbReference type="ChEBI" id="CHEBI:58416"/>
        <label>1</label>
    </ligand>
</feature>
<evidence type="ECO:0000313" key="10">
    <source>
        <dbReference type="Proteomes" id="UP001605036"/>
    </source>
</evidence>
<comment type="function">
    <text evidence="8">The light-harvesting complex (LHC) functions as a light receptor, it captures and delivers excitation energy to photosystems with which it is closely associated.</text>
</comment>
<feature type="binding site" evidence="7">
    <location>
        <position position="181"/>
    </location>
    <ligand>
        <name>chlorophyll a</name>
        <dbReference type="ChEBI" id="CHEBI:58416"/>
        <label>1</label>
    </ligand>
</feature>
<evidence type="ECO:0000256" key="7">
    <source>
        <dbReference type="PIRSR" id="PIRSR601344-1"/>
    </source>
</evidence>
<name>A0ABD1YSF2_9MARC</name>
<keyword evidence="8" id="KW-0603">Photosystem I</keyword>
<dbReference type="GO" id="GO:0009535">
    <property type="term" value="C:chloroplast thylakoid membrane"/>
    <property type="evidence" value="ECO:0007669"/>
    <property type="project" value="UniProtKB-SubCell"/>
</dbReference>
<keyword evidence="8" id="KW-0604">Photosystem II</keyword>
<evidence type="ECO:0000313" key="9">
    <source>
        <dbReference type="EMBL" id="KAL2633707.1"/>
    </source>
</evidence>
<dbReference type="GO" id="GO:0009522">
    <property type="term" value="C:photosystem I"/>
    <property type="evidence" value="ECO:0007669"/>
    <property type="project" value="UniProtKB-KW"/>
</dbReference>
<feature type="binding site" evidence="7">
    <location>
        <position position="87"/>
    </location>
    <ligand>
        <name>chlorophyll a</name>
        <dbReference type="ChEBI" id="CHEBI:58416"/>
        <label>1</label>
    </ligand>
</feature>
<sequence length="199" mass="22119">MIFAPCWNLWRRVVTCTKVVCDDRKRIIYFFAGMPVSTFSETQDILLKSGCRDEWTNDDGPIELDDGEVVPPLCPLADERELIRRGQIFNDGGLDYLGNPSLIHPQSILAIWACQVILRGAIKGYRVAGSPLGEVTDPIYPGGSFDSLNLAEDPDTFAELKVKEIKNGRLAMFFMFGFFVQAIVTGTELENSTPGHTQA</sequence>
<protein>
    <recommendedName>
        <fullName evidence="8">Chlorophyll a-b binding protein, chloroplastic</fullName>
    </recommendedName>
</protein>
<feature type="binding site" evidence="7">
    <location>
        <position position="107"/>
    </location>
    <ligand>
        <name>chlorophyll b</name>
        <dbReference type="ChEBI" id="CHEBI:61721"/>
        <label>2</label>
    </ligand>
</feature>
<dbReference type="Proteomes" id="UP001605036">
    <property type="component" value="Unassembled WGS sequence"/>
</dbReference>
<dbReference type="InterPro" id="IPR001344">
    <property type="entry name" value="Chloro_AB-bd_pln"/>
</dbReference>
<keyword evidence="2 7" id="KW-0148">Chlorophyll</keyword>
<evidence type="ECO:0000256" key="6">
    <source>
        <dbReference type="ARBA" id="ARBA00022991"/>
    </source>
</evidence>
<accession>A0ABD1YSF2</accession>
<dbReference type="GO" id="GO:0015979">
    <property type="term" value="P:photosynthesis"/>
    <property type="evidence" value="ECO:0007669"/>
    <property type="project" value="UniProtKB-KW"/>
</dbReference>
<dbReference type="GO" id="GO:0009523">
    <property type="term" value="C:photosystem II"/>
    <property type="evidence" value="ECO:0007669"/>
    <property type="project" value="UniProtKB-KW"/>
</dbReference>
<evidence type="ECO:0000256" key="3">
    <source>
        <dbReference type="ARBA" id="ARBA00022528"/>
    </source>
</evidence>
<feature type="binding site" description="axial binding residue" evidence="7">
    <location>
        <position position="132"/>
    </location>
    <ligand>
        <name>chlorophyll b</name>
        <dbReference type="ChEBI" id="CHEBI:61721"/>
        <label>1</label>
    </ligand>
    <ligandPart>
        <name>Mg</name>
        <dbReference type="ChEBI" id="CHEBI:25107"/>
    </ligandPart>
</feature>
<feature type="binding site" evidence="7">
    <location>
        <position position="169"/>
    </location>
    <ligand>
        <name>chlorophyll a</name>
        <dbReference type="ChEBI" id="CHEBI:58416"/>
        <label>1</label>
    </ligand>
</feature>
<evidence type="ECO:0000256" key="5">
    <source>
        <dbReference type="ARBA" id="ARBA00022640"/>
    </source>
</evidence>
<keyword evidence="3 8" id="KW-0150">Chloroplast</keyword>
<dbReference type="GO" id="GO:0016168">
    <property type="term" value="F:chlorophyll binding"/>
    <property type="evidence" value="ECO:0007669"/>
    <property type="project" value="UniProtKB-KW"/>
</dbReference>